<proteinExistence type="predicted"/>
<dbReference type="EMBL" id="CEKZ01000026">
    <property type="protein sequence ID" value="CEP41519.1"/>
    <property type="molecule type" value="Genomic_DNA"/>
</dbReference>
<keyword evidence="1 2" id="KW-0732">Signal</keyword>
<dbReference type="OrthoDB" id="9774451at2"/>
<dbReference type="Proteomes" id="UP000049127">
    <property type="component" value="Unassembled WGS sequence"/>
</dbReference>
<name>A0A0C7GBL3_PARSO</name>
<evidence type="ECO:0000256" key="2">
    <source>
        <dbReference type="SAM" id="SignalP"/>
    </source>
</evidence>
<dbReference type="RefSeq" id="WP_055343208.1">
    <property type="nucleotide sequence ID" value="NZ_CDNI01000026.1"/>
</dbReference>
<dbReference type="Gene3D" id="3.40.190.10">
    <property type="entry name" value="Periplasmic binding protein-like II"/>
    <property type="match status" value="2"/>
</dbReference>
<evidence type="ECO:0000313" key="5">
    <source>
        <dbReference type="Proteomes" id="UP000049127"/>
    </source>
</evidence>
<dbReference type="SUPFAM" id="SSF53850">
    <property type="entry name" value="Periplasmic binding protein-like II"/>
    <property type="match status" value="1"/>
</dbReference>
<gene>
    <name evidence="4" type="primary">artP</name>
    <name evidence="4" type="ORF">R28058_31631</name>
</gene>
<protein>
    <submittedName>
        <fullName evidence="4">Amino acid ABC transporter</fullName>
    </submittedName>
</protein>
<feature type="domain" description="Solute-binding protein family 3/N-terminal" evidence="3">
    <location>
        <begin position="40"/>
        <end position="268"/>
    </location>
</feature>
<dbReference type="PROSITE" id="PS51257">
    <property type="entry name" value="PROKAR_LIPOPROTEIN"/>
    <property type="match status" value="1"/>
</dbReference>
<feature type="signal peptide" evidence="2">
    <location>
        <begin position="1"/>
        <end position="21"/>
    </location>
</feature>
<dbReference type="PANTHER" id="PTHR35936">
    <property type="entry name" value="MEMBRANE-BOUND LYTIC MUREIN TRANSGLYCOSYLASE F"/>
    <property type="match status" value="1"/>
</dbReference>
<organism evidence="4 5">
    <name type="scientific">Paraclostridium sordellii</name>
    <name type="common">Clostridium sordellii</name>
    <dbReference type="NCBI Taxonomy" id="1505"/>
    <lineage>
        <taxon>Bacteria</taxon>
        <taxon>Bacillati</taxon>
        <taxon>Bacillota</taxon>
        <taxon>Clostridia</taxon>
        <taxon>Peptostreptococcales</taxon>
        <taxon>Peptostreptococcaceae</taxon>
        <taxon>Paraclostridium</taxon>
    </lineage>
</organism>
<evidence type="ECO:0000256" key="1">
    <source>
        <dbReference type="ARBA" id="ARBA00022729"/>
    </source>
</evidence>
<dbReference type="PANTHER" id="PTHR35936:SF17">
    <property type="entry name" value="ARGININE-BINDING EXTRACELLULAR PROTEIN ARTP"/>
    <property type="match status" value="1"/>
</dbReference>
<accession>A0A0C7GBL3</accession>
<dbReference type="AlphaFoldDB" id="A0A0C7GBL3"/>
<dbReference type="InterPro" id="IPR001638">
    <property type="entry name" value="Solute-binding_3/MltF_N"/>
</dbReference>
<sequence>MKKLKKYIYAILIGVLSLSVAGCSSKEEKSQLKSIKDKGVLTVGTSADYPPYEFHKEIDGKDTIVGFEMMMAEEIAKELGVKLEIKDMKFDGLLGALKSGNVDMVVAGMSPTEERKKAVNFTDIYYNGEHVILVKDNNKNKYKSIGDLKNAKIAVQKASLQENIAKDVIKASNTKSLGKISDVILALQNNNVDAVVVSKEAIDGYLKQYPKIVVSDVSLGENKGEGSAIAVDKNNDQTLITETNKVINKLKDSGKINEFVQQATQLAQQN</sequence>
<feature type="chain" id="PRO_5039098137" evidence="2">
    <location>
        <begin position="22"/>
        <end position="270"/>
    </location>
</feature>
<evidence type="ECO:0000313" key="4">
    <source>
        <dbReference type="EMBL" id="CEP41519.1"/>
    </source>
</evidence>
<dbReference type="Pfam" id="PF00497">
    <property type="entry name" value="SBP_bac_3"/>
    <property type="match status" value="1"/>
</dbReference>
<reference evidence="4 5" key="1">
    <citation type="submission" date="2015-01" db="EMBL/GenBank/DDBJ databases">
        <authorList>
            <person name="Aslett A.Martin."/>
            <person name="De Silva Nishadi"/>
        </authorList>
    </citation>
    <scope>NUCLEOTIDE SEQUENCE [LARGE SCALE GENOMIC DNA]</scope>
    <source>
        <strain evidence="4 5">R28058</strain>
    </source>
</reference>
<evidence type="ECO:0000259" key="3">
    <source>
        <dbReference type="SMART" id="SM00062"/>
    </source>
</evidence>
<dbReference type="SMART" id="SM00062">
    <property type="entry name" value="PBPb"/>
    <property type="match status" value="1"/>
</dbReference>